<gene>
    <name evidence="1" type="ORF">L2E82_28934</name>
</gene>
<evidence type="ECO:0000313" key="2">
    <source>
        <dbReference type="Proteomes" id="UP001055811"/>
    </source>
</evidence>
<dbReference type="Proteomes" id="UP001055811">
    <property type="component" value="Linkage Group LG05"/>
</dbReference>
<name>A0ACB9CX09_CICIN</name>
<reference evidence="2" key="1">
    <citation type="journal article" date="2022" name="Mol. Ecol. Resour.">
        <title>The genomes of chicory, endive, great burdock and yacon provide insights into Asteraceae palaeo-polyploidization history and plant inulin production.</title>
        <authorList>
            <person name="Fan W."/>
            <person name="Wang S."/>
            <person name="Wang H."/>
            <person name="Wang A."/>
            <person name="Jiang F."/>
            <person name="Liu H."/>
            <person name="Zhao H."/>
            <person name="Xu D."/>
            <person name="Zhang Y."/>
        </authorList>
    </citation>
    <scope>NUCLEOTIDE SEQUENCE [LARGE SCALE GENOMIC DNA]</scope>
    <source>
        <strain evidence="2">cv. Punajuju</strain>
    </source>
</reference>
<keyword evidence="2" id="KW-1185">Reference proteome</keyword>
<comment type="caution">
    <text evidence="1">The sequence shown here is derived from an EMBL/GenBank/DDBJ whole genome shotgun (WGS) entry which is preliminary data.</text>
</comment>
<evidence type="ECO:0000313" key="1">
    <source>
        <dbReference type="EMBL" id="KAI3738781.1"/>
    </source>
</evidence>
<proteinExistence type="predicted"/>
<protein>
    <submittedName>
        <fullName evidence="1">Uncharacterized protein</fullName>
    </submittedName>
</protein>
<reference evidence="1 2" key="2">
    <citation type="journal article" date="2022" name="Mol. Ecol. Resour.">
        <title>The genomes of chicory, endive, great burdock and yacon provide insights into Asteraceae paleo-polyploidization history and plant inulin production.</title>
        <authorList>
            <person name="Fan W."/>
            <person name="Wang S."/>
            <person name="Wang H."/>
            <person name="Wang A."/>
            <person name="Jiang F."/>
            <person name="Liu H."/>
            <person name="Zhao H."/>
            <person name="Xu D."/>
            <person name="Zhang Y."/>
        </authorList>
    </citation>
    <scope>NUCLEOTIDE SEQUENCE [LARGE SCALE GENOMIC DNA]</scope>
    <source>
        <strain evidence="2">cv. Punajuju</strain>
        <tissue evidence="1">Leaves</tissue>
    </source>
</reference>
<accession>A0ACB9CX09</accession>
<organism evidence="1 2">
    <name type="scientific">Cichorium intybus</name>
    <name type="common">Chicory</name>
    <dbReference type="NCBI Taxonomy" id="13427"/>
    <lineage>
        <taxon>Eukaryota</taxon>
        <taxon>Viridiplantae</taxon>
        <taxon>Streptophyta</taxon>
        <taxon>Embryophyta</taxon>
        <taxon>Tracheophyta</taxon>
        <taxon>Spermatophyta</taxon>
        <taxon>Magnoliopsida</taxon>
        <taxon>eudicotyledons</taxon>
        <taxon>Gunneridae</taxon>
        <taxon>Pentapetalae</taxon>
        <taxon>asterids</taxon>
        <taxon>campanulids</taxon>
        <taxon>Asterales</taxon>
        <taxon>Asteraceae</taxon>
        <taxon>Cichorioideae</taxon>
        <taxon>Cichorieae</taxon>
        <taxon>Cichoriinae</taxon>
        <taxon>Cichorium</taxon>
    </lineage>
</organism>
<sequence length="700" mass="79533">MRDILIQMDLHKALLGFERMPNTWTEEEKEMKDLKALSQIRLHLSTDVLQDVLKEMSAAALWLKLEQLLMTKSLPNKLHLKQRLFNLKMIEGGSLAEHLSTFKELINNLENMDVQYEDEDLALFLLSSLPESYSHFRDTIIYSRDTLVLDEVFTALDSKEKIKYITGGGSDDAKVEGLNVRGRTTVRSRTSQSSNRTRSKSKGKRKFCNYCHKKGHVLEECFKLKNKEKEKAAANGKQASTSGEADVVKVECIGELLTVYSDKLDSTGDWIPDSGCTFHMCHNKSWFYAFEKVNQCYVLMGNNTTCPVLGHGSVRIHMFDGVIRTIGDIRYVPDLIRNLLSLSSFDKKGYEFAGKGGVLRVFKDGSDKLRANRKTSDLYFLDGQTISSDAAVVSKSLCDPDQSRLWHLRLGHMSFQGMSELSRRGLLGQQKIVDLEFCEDCVYGKAKRVRFASGIYTTKGPLDYVHSDLWGPARVASKGGANYMLTIIDDFSMKVWCFFLKHKGDIFSTFRDWKVQVEKQSGLVVKYLRTDNGLEFCSEEFNAYCRKEGITRHRTVVYTPQQNGVAERMNHTIIEKVRCMLSNSKLPKSFWAEAASTACYVINRSPSRAIEKKTPYELWSGKPADYKHLKPFGCPTYARVDNGKLEPRALKCVFLGYNPGVKGYKLWSNDLNKIIISRDVTFDESAMIHQTSDSTEDTVA</sequence>
<dbReference type="EMBL" id="CM042013">
    <property type="protein sequence ID" value="KAI3738781.1"/>
    <property type="molecule type" value="Genomic_DNA"/>
</dbReference>